<dbReference type="RefSeq" id="WP_380692787.1">
    <property type="nucleotide sequence ID" value="NZ_JBHRYR010000002.1"/>
</dbReference>
<dbReference type="InterPro" id="IPR020539">
    <property type="entry name" value="RNase_P_CS"/>
</dbReference>
<evidence type="ECO:0000256" key="7">
    <source>
        <dbReference type="HAMAP-Rule" id="MF_00227"/>
    </source>
</evidence>
<comment type="catalytic activity">
    <reaction evidence="7">
        <text>Endonucleolytic cleavage of RNA, removing 5'-extranucleotides from tRNA precursor.</text>
        <dbReference type="EC" id="3.1.26.5"/>
    </reaction>
</comment>
<evidence type="ECO:0000256" key="1">
    <source>
        <dbReference type="ARBA" id="ARBA00002663"/>
    </source>
</evidence>
<keyword evidence="2 7" id="KW-0819">tRNA processing</keyword>
<comment type="caution">
    <text evidence="9">The sequence shown here is derived from an EMBL/GenBank/DDBJ whole genome shotgun (WGS) entry which is preliminary data.</text>
</comment>
<dbReference type="Proteomes" id="UP001595617">
    <property type="component" value="Unassembled WGS sequence"/>
</dbReference>
<comment type="similarity">
    <text evidence="7">Belongs to the RnpA family.</text>
</comment>
<evidence type="ECO:0000313" key="9">
    <source>
        <dbReference type="EMBL" id="MFC3851593.1"/>
    </source>
</evidence>
<evidence type="ECO:0000256" key="2">
    <source>
        <dbReference type="ARBA" id="ARBA00022694"/>
    </source>
</evidence>
<accession>A0ABV7ZV07</accession>
<evidence type="ECO:0000313" key="10">
    <source>
        <dbReference type="Proteomes" id="UP001595617"/>
    </source>
</evidence>
<keyword evidence="3 7" id="KW-0540">Nuclease</keyword>
<dbReference type="Gene3D" id="3.30.230.10">
    <property type="match status" value="1"/>
</dbReference>
<evidence type="ECO:0000256" key="4">
    <source>
        <dbReference type="ARBA" id="ARBA00022759"/>
    </source>
</evidence>
<dbReference type="EMBL" id="JBHRYR010000002">
    <property type="protein sequence ID" value="MFC3851593.1"/>
    <property type="molecule type" value="Genomic_DNA"/>
</dbReference>
<sequence>MTELITTTYGFPRTKRLLTAGDFRTVFDRATVKAGTAELFLLATPATEFTTPRIGFIISRKNVRRAVARNRIKRIVREQFRHLPKDYPSFDIIVMARKGADRLEPKTLHSTVSYLFNKLNKRIKAAPKHSSASQ</sequence>
<organism evidence="9 10">
    <name type="scientific">Saccharospirillum mangrovi</name>
    <dbReference type="NCBI Taxonomy" id="2161747"/>
    <lineage>
        <taxon>Bacteria</taxon>
        <taxon>Pseudomonadati</taxon>
        <taxon>Pseudomonadota</taxon>
        <taxon>Gammaproteobacteria</taxon>
        <taxon>Oceanospirillales</taxon>
        <taxon>Saccharospirillaceae</taxon>
        <taxon>Saccharospirillum</taxon>
    </lineage>
</organism>
<evidence type="ECO:0000256" key="3">
    <source>
        <dbReference type="ARBA" id="ARBA00022722"/>
    </source>
</evidence>
<keyword evidence="5 7" id="KW-0378">Hydrolase</keyword>
<dbReference type="HAMAP" id="MF_00227">
    <property type="entry name" value="RNase_P"/>
    <property type="match status" value="1"/>
</dbReference>
<dbReference type="GO" id="GO:0004526">
    <property type="term" value="F:ribonuclease P activity"/>
    <property type="evidence" value="ECO:0007669"/>
    <property type="project" value="UniProtKB-EC"/>
</dbReference>
<keyword evidence="6 7" id="KW-0694">RNA-binding</keyword>
<name>A0ABV7ZV07_9GAMM</name>
<dbReference type="EC" id="3.1.26.5" evidence="7 8"/>
<dbReference type="NCBIfam" id="TIGR00188">
    <property type="entry name" value="rnpA"/>
    <property type="match status" value="1"/>
</dbReference>
<dbReference type="SUPFAM" id="SSF54211">
    <property type="entry name" value="Ribosomal protein S5 domain 2-like"/>
    <property type="match status" value="1"/>
</dbReference>
<dbReference type="PROSITE" id="PS00648">
    <property type="entry name" value="RIBONUCLEASE_P"/>
    <property type="match status" value="1"/>
</dbReference>
<dbReference type="PANTHER" id="PTHR33992">
    <property type="entry name" value="RIBONUCLEASE P PROTEIN COMPONENT"/>
    <property type="match status" value="1"/>
</dbReference>
<gene>
    <name evidence="7 9" type="primary">rnpA</name>
    <name evidence="9" type="ORF">ACFOOG_02005</name>
</gene>
<dbReference type="Pfam" id="PF00825">
    <property type="entry name" value="Ribonuclease_P"/>
    <property type="match status" value="1"/>
</dbReference>
<reference evidence="10" key="1">
    <citation type="journal article" date="2019" name="Int. J. Syst. Evol. Microbiol.">
        <title>The Global Catalogue of Microorganisms (GCM) 10K type strain sequencing project: providing services to taxonomists for standard genome sequencing and annotation.</title>
        <authorList>
            <consortium name="The Broad Institute Genomics Platform"/>
            <consortium name="The Broad Institute Genome Sequencing Center for Infectious Disease"/>
            <person name="Wu L."/>
            <person name="Ma J."/>
        </authorList>
    </citation>
    <scope>NUCLEOTIDE SEQUENCE [LARGE SCALE GENOMIC DNA]</scope>
    <source>
        <strain evidence="10">IBRC 10765</strain>
    </source>
</reference>
<dbReference type="InterPro" id="IPR000100">
    <property type="entry name" value="RNase_P"/>
</dbReference>
<comment type="function">
    <text evidence="1 7">RNaseP catalyzes the removal of the 5'-leader sequence from pre-tRNA to produce the mature 5'-terminus. It can also cleave other RNA substrates such as 4.5S RNA. The protein component plays an auxiliary but essential role in vivo by binding to the 5'-leader sequence and broadening the substrate specificity of the ribozyme.</text>
</comment>
<evidence type="ECO:0000256" key="5">
    <source>
        <dbReference type="ARBA" id="ARBA00022801"/>
    </source>
</evidence>
<evidence type="ECO:0000256" key="6">
    <source>
        <dbReference type="ARBA" id="ARBA00022884"/>
    </source>
</evidence>
<proteinExistence type="inferred from homology"/>
<dbReference type="InterPro" id="IPR020568">
    <property type="entry name" value="Ribosomal_Su5_D2-typ_SF"/>
</dbReference>
<keyword evidence="10" id="KW-1185">Reference proteome</keyword>
<evidence type="ECO:0000256" key="8">
    <source>
        <dbReference type="NCBIfam" id="TIGR00188"/>
    </source>
</evidence>
<dbReference type="InterPro" id="IPR014721">
    <property type="entry name" value="Ribsml_uS5_D2-typ_fold_subgr"/>
</dbReference>
<keyword evidence="4 7" id="KW-0255">Endonuclease</keyword>
<comment type="subunit">
    <text evidence="7">Consists of a catalytic RNA component (M1 or rnpB) and a protein subunit.</text>
</comment>
<dbReference type="PANTHER" id="PTHR33992:SF1">
    <property type="entry name" value="RIBONUCLEASE P PROTEIN COMPONENT"/>
    <property type="match status" value="1"/>
</dbReference>
<protein>
    <recommendedName>
        <fullName evidence="7 8">Ribonuclease P protein component</fullName>
        <shortName evidence="7">RNase P protein</shortName>
        <shortName evidence="7">RNaseP protein</shortName>
        <ecNumber evidence="7 8">3.1.26.5</ecNumber>
    </recommendedName>
    <alternativeName>
        <fullName evidence="7">Protein C5</fullName>
    </alternativeName>
</protein>